<dbReference type="SUPFAM" id="SSF53659">
    <property type="entry name" value="Isocitrate/Isopropylmalate dehydrogenase-like"/>
    <property type="match status" value="1"/>
</dbReference>
<gene>
    <name evidence="5" type="ORF">BKP35_03245</name>
</gene>
<dbReference type="RefSeq" id="WP_071311936.1">
    <property type="nucleotide sequence ID" value="NZ_MLQQ01000001.1"/>
</dbReference>
<dbReference type="Pfam" id="PF01515">
    <property type="entry name" value="PTA_PTB"/>
    <property type="match status" value="1"/>
</dbReference>
<dbReference type="InterPro" id="IPR014079">
    <property type="entry name" value="Phosphate_butyryltransferase"/>
</dbReference>
<dbReference type="Proteomes" id="UP000180098">
    <property type="component" value="Unassembled WGS sequence"/>
</dbReference>
<dbReference type="PANTHER" id="PTHR43356:SF2">
    <property type="entry name" value="PHOSPHATE ACETYLTRANSFERASE"/>
    <property type="match status" value="1"/>
</dbReference>
<organism evidence="5 6">
    <name type="scientific">Anaerobacillus arseniciselenatis</name>
    <dbReference type="NCBI Taxonomy" id="85682"/>
    <lineage>
        <taxon>Bacteria</taxon>
        <taxon>Bacillati</taxon>
        <taxon>Bacillota</taxon>
        <taxon>Bacilli</taxon>
        <taxon>Bacillales</taxon>
        <taxon>Bacillaceae</taxon>
        <taxon>Anaerobacillus</taxon>
    </lineage>
</organism>
<protein>
    <submittedName>
        <fullName evidence="5">Phosphate butyryltransferase</fullName>
    </submittedName>
</protein>
<dbReference type="AlphaFoldDB" id="A0A1S2LU02"/>
<evidence type="ECO:0000256" key="3">
    <source>
        <dbReference type="ARBA" id="ARBA00023315"/>
    </source>
</evidence>
<proteinExistence type="inferred from homology"/>
<feature type="domain" description="Phosphate acetyl/butaryl transferase" evidence="4">
    <location>
        <begin position="77"/>
        <end position="297"/>
    </location>
</feature>
<name>A0A1S2LU02_9BACI</name>
<dbReference type="NCBIfam" id="TIGR02706">
    <property type="entry name" value="P_butyryltrans"/>
    <property type="match status" value="1"/>
</dbReference>
<dbReference type="Gene3D" id="3.40.718.10">
    <property type="entry name" value="Isopropylmalate Dehydrogenase"/>
    <property type="match status" value="1"/>
</dbReference>
<dbReference type="NCBIfam" id="NF005837">
    <property type="entry name" value="PRK07742.1"/>
    <property type="match status" value="1"/>
</dbReference>
<keyword evidence="6" id="KW-1185">Reference proteome</keyword>
<dbReference type="InterPro" id="IPR012147">
    <property type="entry name" value="P_Ac_Bu_trans"/>
</dbReference>
<dbReference type="GO" id="GO:0019605">
    <property type="term" value="P:butyrate metabolic process"/>
    <property type="evidence" value="ECO:0007669"/>
    <property type="project" value="InterPro"/>
</dbReference>
<evidence type="ECO:0000313" key="6">
    <source>
        <dbReference type="Proteomes" id="UP000180098"/>
    </source>
</evidence>
<sequence length="301" mass="31984">MNLDQLKEQAIQLPSKVVAVAAAEDEEVIEAVVNAVDQKLATFILYGNEEKIKSLFTSSKNGGYNKSEYVKIVNANSDKDAAKLAVQAVNQGIADVLMKGMVSTSVILKEVLNKEYGLRAGKVLSHVAAFQIPDVDRLIFVTDAAMNIAPDLNQKVEIINNSVYIARRLGLELPKVAVLSAVETVNPNMVATVDGALLAQMNKRGQIKNCIVDGPLAVDNAISIHAAQLKGIEGEVAGRADILVVPIIEVGNALYKSLVYFSKAKVGGVIAGAKAPIVLTSRADSAESKLYSLAMAVRSVS</sequence>
<dbReference type="PIRSF" id="PIRSF000428">
    <property type="entry name" value="P_Ac_trans"/>
    <property type="match status" value="1"/>
</dbReference>
<dbReference type="InterPro" id="IPR002505">
    <property type="entry name" value="PTA_PTB"/>
</dbReference>
<dbReference type="GO" id="GO:0050182">
    <property type="term" value="F:phosphate butyryltransferase activity"/>
    <property type="evidence" value="ECO:0007669"/>
    <property type="project" value="InterPro"/>
</dbReference>
<evidence type="ECO:0000313" key="5">
    <source>
        <dbReference type="EMBL" id="OIJ16011.1"/>
    </source>
</evidence>
<evidence type="ECO:0000256" key="2">
    <source>
        <dbReference type="ARBA" id="ARBA00022679"/>
    </source>
</evidence>
<comment type="similarity">
    <text evidence="1">Belongs to the phosphate acetyltransferase and butyryltransferase family.</text>
</comment>
<keyword evidence="2 5" id="KW-0808">Transferase</keyword>
<keyword evidence="3" id="KW-0012">Acyltransferase</keyword>
<reference evidence="5 6" key="1">
    <citation type="submission" date="2016-10" db="EMBL/GenBank/DDBJ databases">
        <title>Draft genome sequences of four alkaliphilic bacteria belonging to the Anaerobacillus genus.</title>
        <authorList>
            <person name="Bassil N.M."/>
            <person name="Lloyd J.R."/>
        </authorList>
    </citation>
    <scope>NUCLEOTIDE SEQUENCE [LARGE SCALE GENOMIC DNA]</scope>
    <source>
        <strain evidence="5 6">DSM 15340</strain>
    </source>
</reference>
<evidence type="ECO:0000259" key="4">
    <source>
        <dbReference type="Pfam" id="PF01515"/>
    </source>
</evidence>
<dbReference type="PANTHER" id="PTHR43356">
    <property type="entry name" value="PHOSPHATE ACETYLTRANSFERASE"/>
    <property type="match status" value="1"/>
</dbReference>
<evidence type="ECO:0000256" key="1">
    <source>
        <dbReference type="ARBA" id="ARBA00005656"/>
    </source>
</evidence>
<dbReference type="NCBIfam" id="NF006045">
    <property type="entry name" value="PRK08190.1"/>
    <property type="match status" value="1"/>
</dbReference>
<dbReference type="InterPro" id="IPR050500">
    <property type="entry name" value="Phos_Acetyltrans/Butyryltrans"/>
</dbReference>
<dbReference type="EMBL" id="MLQQ01000001">
    <property type="protein sequence ID" value="OIJ16011.1"/>
    <property type="molecule type" value="Genomic_DNA"/>
</dbReference>
<accession>A0A1S2LU02</accession>
<comment type="caution">
    <text evidence="5">The sequence shown here is derived from an EMBL/GenBank/DDBJ whole genome shotgun (WGS) entry which is preliminary data.</text>
</comment>